<keyword evidence="7 13" id="KW-0808">Transferase</keyword>
<dbReference type="PANTHER" id="PTHR42724:SF1">
    <property type="entry name" value="TETRAACYLDISACCHARIDE 4'-KINASE, MITOCHONDRIAL-RELATED"/>
    <property type="match status" value="1"/>
</dbReference>
<protein>
    <recommendedName>
        <fullName evidence="4 13">Tetraacyldisaccharide 4'-kinase</fullName>
        <ecNumber evidence="3 13">2.7.1.130</ecNumber>
    </recommendedName>
    <alternativeName>
        <fullName evidence="12 13">Lipid A 4'-kinase</fullName>
    </alternativeName>
</protein>
<dbReference type="InterPro" id="IPR027417">
    <property type="entry name" value="P-loop_NTPase"/>
</dbReference>
<dbReference type="EC" id="2.7.1.130" evidence="3 13"/>
<dbReference type="RefSeq" id="WP_284245742.1">
    <property type="nucleotide sequence ID" value="NZ_BSST01000001.1"/>
</dbReference>
<comment type="function">
    <text evidence="1 13">Transfers the gamma-phosphate of ATP to the 4'-position of a tetraacyldisaccharide 1-phosphate intermediate (termed DS-1-P) to form tetraacyldisaccharide 1,4'-bis-phosphate (lipid IVA).</text>
</comment>
<evidence type="ECO:0000256" key="11">
    <source>
        <dbReference type="ARBA" id="ARBA00023098"/>
    </source>
</evidence>
<evidence type="ECO:0000256" key="2">
    <source>
        <dbReference type="ARBA" id="ARBA00004870"/>
    </source>
</evidence>
<keyword evidence="15" id="KW-1185">Reference proteome</keyword>
<evidence type="ECO:0000256" key="12">
    <source>
        <dbReference type="ARBA" id="ARBA00029757"/>
    </source>
</evidence>
<keyword evidence="10 13" id="KW-0067">ATP-binding</keyword>
<dbReference type="InterPro" id="IPR003758">
    <property type="entry name" value="LpxK"/>
</dbReference>
<keyword evidence="11 13" id="KW-0443">Lipid metabolism</keyword>
<dbReference type="HAMAP" id="MF_00409">
    <property type="entry name" value="LpxK"/>
    <property type="match status" value="1"/>
</dbReference>
<dbReference type="Pfam" id="PF02606">
    <property type="entry name" value="LpxK"/>
    <property type="match status" value="1"/>
</dbReference>
<evidence type="ECO:0000256" key="6">
    <source>
        <dbReference type="ARBA" id="ARBA00022556"/>
    </source>
</evidence>
<dbReference type="SUPFAM" id="SSF52540">
    <property type="entry name" value="P-loop containing nucleoside triphosphate hydrolases"/>
    <property type="match status" value="1"/>
</dbReference>
<accession>A0ABQ6GV42</accession>
<evidence type="ECO:0000256" key="7">
    <source>
        <dbReference type="ARBA" id="ARBA00022679"/>
    </source>
</evidence>
<comment type="similarity">
    <text evidence="13">Belongs to the LpxK family.</text>
</comment>
<feature type="binding site" evidence="13">
    <location>
        <begin position="61"/>
        <end position="68"/>
    </location>
    <ligand>
        <name>ATP</name>
        <dbReference type="ChEBI" id="CHEBI:30616"/>
    </ligand>
</feature>
<keyword evidence="6 13" id="KW-0441">Lipid A biosynthesis</keyword>
<evidence type="ECO:0000256" key="1">
    <source>
        <dbReference type="ARBA" id="ARBA00002274"/>
    </source>
</evidence>
<organism evidence="14 15">
    <name type="scientific">Thalassotalea insulae</name>
    <dbReference type="NCBI Taxonomy" id="2056778"/>
    <lineage>
        <taxon>Bacteria</taxon>
        <taxon>Pseudomonadati</taxon>
        <taxon>Pseudomonadota</taxon>
        <taxon>Gammaproteobacteria</taxon>
        <taxon>Alteromonadales</taxon>
        <taxon>Colwelliaceae</taxon>
        <taxon>Thalassotalea</taxon>
    </lineage>
</organism>
<proteinExistence type="inferred from homology"/>
<keyword evidence="5 13" id="KW-0444">Lipid biosynthesis</keyword>
<evidence type="ECO:0000256" key="8">
    <source>
        <dbReference type="ARBA" id="ARBA00022741"/>
    </source>
</evidence>
<evidence type="ECO:0000313" key="14">
    <source>
        <dbReference type="EMBL" id="GLX79808.1"/>
    </source>
</evidence>
<comment type="caution">
    <text evidence="14">The sequence shown here is derived from an EMBL/GenBank/DDBJ whole genome shotgun (WGS) entry which is preliminary data.</text>
</comment>
<evidence type="ECO:0000256" key="10">
    <source>
        <dbReference type="ARBA" id="ARBA00022840"/>
    </source>
</evidence>
<comment type="pathway">
    <text evidence="2 13">Glycolipid biosynthesis; lipid IV(A) biosynthesis; lipid IV(A) from (3R)-3-hydroxytetradecanoyl-[acyl-carrier-protein] and UDP-N-acetyl-alpha-D-glucosamine: step 6/6.</text>
</comment>
<keyword evidence="8 13" id="KW-0547">Nucleotide-binding</keyword>
<reference evidence="14 15" key="1">
    <citation type="submission" date="2023-03" db="EMBL/GenBank/DDBJ databases">
        <title>Draft genome sequence of Thalassotalea insulae KCTC 62186T.</title>
        <authorList>
            <person name="Sawabe T."/>
        </authorList>
    </citation>
    <scope>NUCLEOTIDE SEQUENCE [LARGE SCALE GENOMIC DNA]</scope>
    <source>
        <strain evidence="14 15">KCTC 62186</strain>
    </source>
</reference>
<evidence type="ECO:0000256" key="13">
    <source>
        <dbReference type="HAMAP-Rule" id="MF_00409"/>
    </source>
</evidence>
<sequence>MRLIERVWFYRHPAKYLLVPLLLPLSLLFWLLSSLRKALFLLGIKASVKLSCPVVIVGNIGVGGNGKTPLVLFLVEQLTKQGIKVGVISRGYGGQAPYYPYLLDSKTSAEQAGDEPVLIYQRTKVPVVVASDRVAAAKQLIELGCQLIMSDDGMQHYRLQRDYELLVVDGKRQFGNGLLLPAGPLRESCNRLNSVNRIIINGEQPLSYPNKTAQHHMLLTAERLINVKTGEQLVLADFIQQFPQVNAMAGIGDPARFFNYLVELGFILDKSQGFIDHQAYNKSMLTALAQQNEILLMTEKDAVKCTEFAQKNWWYLPVDASFSASDKRTILTDIVRLIA</sequence>
<evidence type="ECO:0000256" key="4">
    <source>
        <dbReference type="ARBA" id="ARBA00016436"/>
    </source>
</evidence>
<evidence type="ECO:0000256" key="9">
    <source>
        <dbReference type="ARBA" id="ARBA00022777"/>
    </source>
</evidence>
<evidence type="ECO:0000256" key="3">
    <source>
        <dbReference type="ARBA" id="ARBA00012071"/>
    </source>
</evidence>
<dbReference type="NCBIfam" id="TIGR00682">
    <property type="entry name" value="lpxK"/>
    <property type="match status" value="1"/>
</dbReference>
<evidence type="ECO:0000313" key="15">
    <source>
        <dbReference type="Proteomes" id="UP001157186"/>
    </source>
</evidence>
<evidence type="ECO:0000256" key="5">
    <source>
        <dbReference type="ARBA" id="ARBA00022516"/>
    </source>
</evidence>
<comment type="catalytic activity">
    <reaction evidence="13">
        <text>a lipid A disaccharide + ATP = a lipid IVA + ADP + H(+)</text>
        <dbReference type="Rhea" id="RHEA:67840"/>
        <dbReference type="ChEBI" id="CHEBI:15378"/>
        <dbReference type="ChEBI" id="CHEBI:30616"/>
        <dbReference type="ChEBI" id="CHEBI:176343"/>
        <dbReference type="ChEBI" id="CHEBI:176425"/>
        <dbReference type="ChEBI" id="CHEBI:456216"/>
        <dbReference type="EC" id="2.7.1.130"/>
    </reaction>
</comment>
<keyword evidence="9 13" id="KW-0418">Kinase</keyword>
<name>A0ABQ6GV42_9GAMM</name>
<dbReference type="EMBL" id="BSST01000001">
    <property type="protein sequence ID" value="GLX79808.1"/>
    <property type="molecule type" value="Genomic_DNA"/>
</dbReference>
<dbReference type="Proteomes" id="UP001157186">
    <property type="component" value="Unassembled WGS sequence"/>
</dbReference>
<dbReference type="PANTHER" id="PTHR42724">
    <property type="entry name" value="TETRAACYLDISACCHARIDE 4'-KINASE"/>
    <property type="match status" value="1"/>
</dbReference>
<gene>
    <name evidence="13 14" type="primary">lpxK</name>
    <name evidence="14" type="ORF">tinsulaeT_31480</name>
</gene>